<comment type="similarity">
    <text evidence="2 7">Belongs to the derlin family.</text>
</comment>
<keyword evidence="6 7" id="KW-0472">Membrane</keyword>
<accession>A2FLS2</accession>
<dbReference type="GO" id="GO:0005789">
    <property type="term" value="C:endoplasmic reticulum membrane"/>
    <property type="evidence" value="ECO:0000318"/>
    <property type="project" value="GO_Central"/>
</dbReference>
<dbReference type="AlphaFoldDB" id="A2FLS2"/>
<dbReference type="SMR" id="A2FLS2"/>
<dbReference type="InParanoid" id="A2FLS2"/>
<dbReference type="EMBL" id="DS113873">
    <property type="protein sequence ID" value="EAX94164.1"/>
    <property type="molecule type" value="Genomic_DNA"/>
</dbReference>
<dbReference type="GO" id="GO:0036503">
    <property type="term" value="P:ERAD pathway"/>
    <property type="evidence" value="ECO:0000318"/>
    <property type="project" value="GO_Central"/>
</dbReference>
<evidence type="ECO:0000256" key="6">
    <source>
        <dbReference type="ARBA" id="ARBA00023136"/>
    </source>
</evidence>
<keyword evidence="4 7" id="KW-0256">Endoplasmic reticulum</keyword>
<name>A2FLS2_TRIV3</name>
<feature type="transmembrane region" description="Helical" evidence="7">
    <location>
        <begin position="164"/>
        <end position="183"/>
    </location>
</feature>
<gene>
    <name evidence="8" type="ORF">TVAG_105830</name>
</gene>
<dbReference type="RefSeq" id="XP_001307094.1">
    <property type="nucleotide sequence ID" value="XM_001307093.1"/>
</dbReference>
<reference evidence="8" key="2">
    <citation type="journal article" date="2007" name="Science">
        <title>Draft genome sequence of the sexually transmitted pathogen Trichomonas vaginalis.</title>
        <authorList>
            <person name="Carlton J.M."/>
            <person name="Hirt R.P."/>
            <person name="Silva J.C."/>
            <person name="Delcher A.L."/>
            <person name="Schatz M."/>
            <person name="Zhao Q."/>
            <person name="Wortman J.R."/>
            <person name="Bidwell S.L."/>
            <person name="Alsmark U.C.M."/>
            <person name="Besteiro S."/>
            <person name="Sicheritz-Ponten T."/>
            <person name="Noel C.J."/>
            <person name="Dacks J.B."/>
            <person name="Foster P.G."/>
            <person name="Simillion C."/>
            <person name="Van de Peer Y."/>
            <person name="Miranda-Saavedra D."/>
            <person name="Barton G.J."/>
            <person name="Westrop G.D."/>
            <person name="Mueller S."/>
            <person name="Dessi D."/>
            <person name="Fiori P.L."/>
            <person name="Ren Q."/>
            <person name="Paulsen I."/>
            <person name="Zhang H."/>
            <person name="Bastida-Corcuera F.D."/>
            <person name="Simoes-Barbosa A."/>
            <person name="Brown M.T."/>
            <person name="Hayes R.D."/>
            <person name="Mukherjee M."/>
            <person name="Okumura C.Y."/>
            <person name="Schneider R."/>
            <person name="Smith A.J."/>
            <person name="Vanacova S."/>
            <person name="Villalvazo M."/>
            <person name="Haas B.J."/>
            <person name="Pertea M."/>
            <person name="Feldblyum T.V."/>
            <person name="Utterback T.R."/>
            <person name="Shu C.L."/>
            <person name="Osoegawa K."/>
            <person name="de Jong P.J."/>
            <person name="Hrdy I."/>
            <person name="Horvathova L."/>
            <person name="Zubacova Z."/>
            <person name="Dolezal P."/>
            <person name="Malik S.B."/>
            <person name="Logsdon J.M. Jr."/>
            <person name="Henze K."/>
            <person name="Gupta A."/>
            <person name="Wang C.C."/>
            <person name="Dunne R.L."/>
            <person name="Upcroft J.A."/>
            <person name="Upcroft P."/>
            <person name="White O."/>
            <person name="Salzberg S.L."/>
            <person name="Tang P."/>
            <person name="Chiu C.-H."/>
            <person name="Lee Y.-S."/>
            <person name="Embley T.M."/>
            <person name="Coombs G.H."/>
            <person name="Mottram J.C."/>
            <person name="Tachezy J."/>
            <person name="Fraser-Liggett C.M."/>
            <person name="Johnson P.J."/>
        </authorList>
    </citation>
    <scope>NUCLEOTIDE SEQUENCE [LARGE SCALE GENOMIC DNA]</scope>
    <source>
        <strain evidence="8">G3</strain>
    </source>
</reference>
<evidence type="ECO:0000256" key="2">
    <source>
        <dbReference type="ARBA" id="ARBA00008917"/>
    </source>
</evidence>
<organism evidence="8 9">
    <name type="scientific">Trichomonas vaginalis (strain ATCC PRA-98 / G3)</name>
    <dbReference type="NCBI Taxonomy" id="412133"/>
    <lineage>
        <taxon>Eukaryota</taxon>
        <taxon>Metamonada</taxon>
        <taxon>Parabasalia</taxon>
        <taxon>Trichomonadida</taxon>
        <taxon>Trichomonadidae</taxon>
        <taxon>Trichomonas</taxon>
    </lineage>
</organism>
<feature type="transmembrane region" description="Helical" evidence="7">
    <location>
        <begin position="49"/>
        <end position="72"/>
    </location>
</feature>
<dbReference type="OMA" id="DFVFMFF"/>
<comment type="subcellular location">
    <subcellularLocation>
        <location evidence="1 7">Endoplasmic reticulum membrane</location>
        <topology evidence="1 7">Multi-pass membrane protein</topology>
    </subcellularLocation>
</comment>
<keyword evidence="5 7" id="KW-1133">Transmembrane helix</keyword>
<dbReference type="OrthoDB" id="1716531at2759"/>
<evidence type="ECO:0000256" key="7">
    <source>
        <dbReference type="RuleBase" id="RU363059"/>
    </source>
</evidence>
<dbReference type="VEuPathDB" id="TrichDB:TVAGG3_0515250"/>
<evidence type="ECO:0000256" key="1">
    <source>
        <dbReference type="ARBA" id="ARBA00004477"/>
    </source>
</evidence>
<dbReference type="GO" id="GO:0005047">
    <property type="term" value="F:signal recognition particle binding"/>
    <property type="evidence" value="ECO:0000318"/>
    <property type="project" value="GO_Central"/>
</dbReference>
<evidence type="ECO:0000313" key="8">
    <source>
        <dbReference type="EMBL" id="EAX94164.1"/>
    </source>
</evidence>
<comment type="function">
    <text evidence="7">May be involved in the degradation of misfolded endoplasmic reticulum (ER) luminal proteins.</text>
</comment>
<feature type="transmembrane region" description="Helical" evidence="7">
    <location>
        <begin position="92"/>
        <end position="114"/>
    </location>
</feature>
<keyword evidence="3 7" id="KW-0812">Transmembrane</keyword>
<dbReference type="PANTHER" id="PTHR11009">
    <property type="entry name" value="DER1-LIKE PROTEIN, DERLIN"/>
    <property type="match status" value="1"/>
</dbReference>
<dbReference type="GO" id="GO:0030968">
    <property type="term" value="P:endoplasmic reticulum unfolded protein response"/>
    <property type="evidence" value="ECO:0000318"/>
    <property type="project" value="GO_Central"/>
</dbReference>
<feature type="transmembrane region" description="Helical" evidence="7">
    <location>
        <begin position="135"/>
        <end position="158"/>
    </location>
</feature>
<dbReference type="STRING" id="5722.A2FLS2"/>
<dbReference type="VEuPathDB" id="TrichDB:TVAG_105830"/>
<dbReference type="SUPFAM" id="SSF144091">
    <property type="entry name" value="Rhomboid-like"/>
    <property type="match status" value="1"/>
</dbReference>
<protein>
    <recommendedName>
        <fullName evidence="7">Derlin</fullName>
    </recommendedName>
</protein>
<evidence type="ECO:0000256" key="4">
    <source>
        <dbReference type="ARBA" id="ARBA00022824"/>
    </source>
</evidence>
<feature type="transmembrane region" description="Helical" evidence="7">
    <location>
        <begin position="12"/>
        <end position="37"/>
    </location>
</feature>
<dbReference type="Pfam" id="PF04511">
    <property type="entry name" value="DER1"/>
    <property type="match status" value="1"/>
</dbReference>
<evidence type="ECO:0000256" key="5">
    <source>
        <dbReference type="ARBA" id="ARBA00022989"/>
    </source>
</evidence>
<evidence type="ECO:0000256" key="3">
    <source>
        <dbReference type="ARBA" id="ARBA00022692"/>
    </source>
</evidence>
<evidence type="ECO:0000313" key="9">
    <source>
        <dbReference type="Proteomes" id="UP000001542"/>
    </source>
</evidence>
<keyword evidence="9" id="KW-1185">Reference proteome</keyword>
<dbReference type="KEGG" id="tva:4751892"/>
<sequence length="203" mass="23303">MMNELMHQCPITFGYSCGIIAMIIISLLGILPPISLVYYKKAVFHDFELWRLVTGLFYFGKPDFMMLISLAFRIKFMHTLETTVYNQRKSTFLFIILLMIIPVYILSDVFGSFSSALSLSEAIEMLAGKLMQANMLIFGIIPIPIRFVPIFQIFMSVVQNQSPIPIIIGILSGHLVFYLLYIFPVITKTPIFRTPNFLRQLLD</sequence>
<dbReference type="Proteomes" id="UP000001542">
    <property type="component" value="Unassembled WGS sequence"/>
</dbReference>
<proteinExistence type="inferred from homology"/>
<dbReference type="eggNOG" id="KOG0858">
    <property type="taxonomic scope" value="Eukaryota"/>
</dbReference>
<dbReference type="InterPro" id="IPR007599">
    <property type="entry name" value="DER1"/>
</dbReference>
<dbReference type="InterPro" id="IPR035952">
    <property type="entry name" value="Rhomboid-like_sf"/>
</dbReference>
<reference evidence="8" key="1">
    <citation type="submission" date="2006-10" db="EMBL/GenBank/DDBJ databases">
        <authorList>
            <person name="Amadeo P."/>
            <person name="Zhao Q."/>
            <person name="Wortman J."/>
            <person name="Fraser-Liggett C."/>
            <person name="Carlton J."/>
        </authorList>
    </citation>
    <scope>NUCLEOTIDE SEQUENCE</scope>
    <source>
        <strain evidence="8">G3</strain>
    </source>
</reference>